<protein>
    <submittedName>
        <fullName evidence="1">Uncharacterized protein</fullName>
    </submittedName>
</protein>
<dbReference type="AlphaFoldDB" id="A0A8S0PMX8"/>
<dbReference type="EMBL" id="CACTIH010000125">
    <property type="protein sequence ID" value="CAA2954777.1"/>
    <property type="molecule type" value="Genomic_DNA"/>
</dbReference>
<feature type="non-terminal residue" evidence="1">
    <location>
        <position position="50"/>
    </location>
</feature>
<evidence type="ECO:0000313" key="2">
    <source>
        <dbReference type="Proteomes" id="UP000594638"/>
    </source>
</evidence>
<name>A0A8S0PMX8_OLEEU</name>
<sequence length="50" mass="5611">MAKVKLFFQFQSWGRLMGLLMVGVSTNMEKGIAIIEGAATADSSWWWTSK</sequence>
<dbReference type="Gramene" id="OE9A103391T1">
    <property type="protein sequence ID" value="OE9A103391C1"/>
    <property type="gene ID" value="OE9A103391"/>
</dbReference>
<reference evidence="1 2" key="1">
    <citation type="submission" date="2019-12" db="EMBL/GenBank/DDBJ databases">
        <authorList>
            <person name="Alioto T."/>
            <person name="Alioto T."/>
            <person name="Gomez Garrido J."/>
        </authorList>
    </citation>
    <scope>NUCLEOTIDE SEQUENCE [LARGE SCALE GENOMIC DNA]</scope>
</reference>
<evidence type="ECO:0000313" key="1">
    <source>
        <dbReference type="EMBL" id="CAA2954777.1"/>
    </source>
</evidence>
<gene>
    <name evidence="1" type="ORF">OLEA9_A103391</name>
</gene>
<accession>A0A8S0PMX8</accession>
<keyword evidence="2" id="KW-1185">Reference proteome</keyword>
<dbReference type="Proteomes" id="UP000594638">
    <property type="component" value="Unassembled WGS sequence"/>
</dbReference>
<comment type="caution">
    <text evidence="1">The sequence shown here is derived from an EMBL/GenBank/DDBJ whole genome shotgun (WGS) entry which is preliminary data.</text>
</comment>
<organism evidence="1 2">
    <name type="scientific">Olea europaea subsp. europaea</name>
    <dbReference type="NCBI Taxonomy" id="158383"/>
    <lineage>
        <taxon>Eukaryota</taxon>
        <taxon>Viridiplantae</taxon>
        <taxon>Streptophyta</taxon>
        <taxon>Embryophyta</taxon>
        <taxon>Tracheophyta</taxon>
        <taxon>Spermatophyta</taxon>
        <taxon>Magnoliopsida</taxon>
        <taxon>eudicotyledons</taxon>
        <taxon>Gunneridae</taxon>
        <taxon>Pentapetalae</taxon>
        <taxon>asterids</taxon>
        <taxon>lamiids</taxon>
        <taxon>Lamiales</taxon>
        <taxon>Oleaceae</taxon>
        <taxon>Oleeae</taxon>
        <taxon>Olea</taxon>
    </lineage>
</organism>
<proteinExistence type="predicted"/>